<evidence type="ECO:0000313" key="1">
    <source>
        <dbReference type="EMBL" id="MEF2968464.1"/>
    </source>
</evidence>
<proteinExistence type="predicted"/>
<dbReference type="InterPro" id="IPR008929">
    <property type="entry name" value="Chondroitin_lyas"/>
</dbReference>
<keyword evidence="2" id="KW-1185">Reference proteome</keyword>
<dbReference type="Proteomes" id="UP001306950">
    <property type="component" value="Unassembled WGS sequence"/>
</dbReference>
<sequence length="606" mass="68807">MDIIPISDQVRCMPPAGLNLYYPDGDGDAFWSEVRSGEEYTADLEEIRSEAERLLAVPAEALTYSLFSLFARQGTRLEYEREYFEKRRRLNTFAILSLLEPQSERYKAALLDAIWAICGEVTWCLPAHIGEDRPVKAAIDLFAAETGFTLAELRLLFGERLPQIVRTVIAELVDKRLFRPFLENGPYDWEEAEHNWSAVCAGSIGSAALLLLNEETDRERLERILERTQRCMEFYLRGFGDDGACLEGLGYWNYGFGYFVYYADLLYGRSGGTLDWFAGEKVRRIAGFQQKCFLGGKAVANFSDALPYASIHIGLSRYLAGKYAEVESPPLALRADFREDHCSRWAPALRNLLWRSRAGNPADFGSGDYALRDAGWLISRSVSENGVFGFAAKGGHNDEPHNHNDLGHFIMAGGGAFFLSDLGCGEYTKDYFGEGRYDYDCNGAQGHSVPIIDGKYQPAGRSRTATILDQSLSESEVRMSAELSAAYECKRLESLTRTWVWRKMAWPELELYDAYRFAAPPDRLTERFVSLLKPIKSEEAGVLLLRSDRALGVELHYDVRHLRAEVSERPFRNHFGENAFWYAIDFHVIEPKANEDVYFLFKFVHI</sequence>
<reference evidence="1 2" key="1">
    <citation type="submission" date="2024-02" db="EMBL/GenBank/DDBJ databases">
        <title>A nitrogen-fixing paenibacillus bacterium.</title>
        <authorList>
            <person name="Zhang W.L."/>
            <person name="Chen S.F."/>
        </authorList>
    </citation>
    <scope>NUCLEOTIDE SEQUENCE [LARGE SCALE GENOMIC DNA]</scope>
    <source>
        <strain evidence="1 2">M1</strain>
    </source>
</reference>
<evidence type="ECO:0000313" key="2">
    <source>
        <dbReference type="Proteomes" id="UP001306950"/>
    </source>
</evidence>
<name>A0ABU7VXH2_9BACL</name>
<organism evidence="1 2">
    <name type="scientific">Paenibacillus haidiansis</name>
    <dbReference type="NCBI Taxonomy" id="1574488"/>
    <lineage>
        <taxon>Bacteria</taxon>
        <taxon>Bacillati</taxon>
        <taxon>Bacillota</taxon>
        <taxon>Bacilli</taxon>
        <taxon>Bacillales</taxon>
        <taxon>Paenibacillaceae</taxon>
        <taxon>Paenibacillus</taxon>
    </lineage>
</organism>
<dbReference type="Gene3D" id="1.50.10.100">
    <property type="entry name" value="Chondroitin AC/alginate lyase"/>
    <property type="match status" value="1"/>
</dbReference>
<dbReference type="Gene3D" id="2.70.98.70">
    <property type="match status" value="1"/>
</dbReference>
<comment type="caution">
    <text evidence="1">The sequence shown here is derived from an EMBL/GenBank/DDBJ whole genome shotgun (WGS) entry which is preliminary data.</text>
</comment>
<dbReference type="SUPFAM" id="SSF48230">
    <property type="entry name" value="Chondroitin AC/alginate lyase"/>
    <property type="match status" value="1"/>
</dbReference>
<gene>
    <name evidence="1" type="ORF">V3851_21835</name>
</gene>
<dbReference type="EMBL" id="JAZHPZ010000015">
    <property type="protein sequence ID" value="MEF2968464.1"/>
    <property type="molecule type" value="Genomic_DNA"/>
</dbReference>
<protein>
    <submittedName>
        <fullName evidence="1">Heparinase II/III family protein</fullName>
    </submittedName>
</protein>
<dbReference type="RefSeq" id="WP_331848644.1">
    <property type="nucleotide sequence ID" value="NZ_JAZHPZ010000015.1"/>
</dbReference>
<accession>A0ABU7VXH2</accession>